<comment type="caution">
    <text evidence="1">The sequence shown here is derived from an EMBL/GenBank/DDBJ whole genome shotgun (WGS) entry which is preliminary data.</text>
</comment>
<dbReference type="Proteomes" id="UP000285343">
    <property type="component" value="Unassembled WGS sequence"/>
</dbReference>
<dbReference type="RefSeq" id="WP_117947942.1">
    <property type="nucleotide sequence ID" value="NZ_QRZC01000040.1"/>
</dbReference>
<sequence>MYGINPYAPVNPAMAGVTQQRLANYQSQMPQMSTYQPQQFVPQPPMPLMMKGRTVASLDEVKAAQIDLDGSLTYFPCPADSCIYAKYIDMNGMPVIQNYKLSLEKEPVPKRYADAELVEALQQKVNSLERYVKGETVSANESVDNDANV</sequence>
<accession>A0A412X6F0</accession>
<dbReference type="AlphaFoldDB" id="A0A412X6F0"/>
<dbReference type="EMBL" id="QRZC01000040">
    <property type="protein sequence ID" value="RGV36491.1"/>
    <property type="molecule type" value="Genomic_DNA"/>
</dbReference>
<organism evidence="1 2">
    <name type="scientific">Bacteroides uniformis</name>
    <dbReference type="NCBI Taxonomy" id="820"/>
    <lineage>
        <taxon>Bacteria</taxon>
        <taxon>Pseudomonadati</taxon>
        <taxon>Bacteroidota</taxon>
        <taxon>Bacteroidia</taxon>
        <taxon>Bacteroidales</taxon>
        <taxon>Bacteroidaceae</taxon>
        <taxon>Bacteroides</taxon>
    </lineage>
</organism>
<evidence type="ECO:0000313" key="2">
    <source>
        <dbReference type="Proteomes" id="UP000285343"/>
    </source>
</evidence>
<proteinExistence type="predicted"/>
<gene>
    <name evidence="1" type="ORF">DWW14_20885</name>
</gene>
<protein>
    <submittedName>
        <fullName evidence="1">Uncharacterized protein</fullName>
    </submittedName>
</protein>
<name>A0A412X6F0_BACUN</name>
<evidence type="ECO:0000313" key="1">
    <source>
        <dbReference type="EMBL" id="RGV36491.1"/>
    </source>
</evidence>
<reference evidence="1 2" key="1">
    <citation type="submission" date="2018-08" db="EMBL/GenBank/DDBJ databases">
        <title>A genome reference for cultivated species of the human gut microbiota.</title>
        <authorList>
            <person name="Zou Y."/>
            <person name="Xue W."/>
            <person name="Luo G."/>
        </authorList>
    </citation>
    <scope>NUCLEOTIDE SEQUENCE [LARGE SCALE GENOMIC DNA]</scope>
    <source>
        <strain evidence="1 2">AF14-42</strain>
    </source>
</reference>